<evidence type="ECO:0000313" key="12">
    <source>
        <dbReference type="Ensembl" id="ENSGEVP00005007201.1"/>
    </source>
</evidence>
<feature type="region of interest" description="Disordered" evidence="10">
    <location>
        <begin position="42"/>
        <end position="71"/>
    </location>
</feature>
<evidence type="ECO:0000313" key="13">
    <source>
        <dbReference type="Proteomes" id="UP000694390"/>
    </source>
</evidence>
<comment type="similarity">
    <text evidence="3">Belongs to the class-II aminoacyl-tRNA synthetase family. Alax-L subfamily.</text>
</comment>
<dbReference type="GO" id="GO:0006419">
    <property type="term" value="P:alanyl-tRNA aminoacylation"/>
    <property type="evidence" value="ECO:0007669"/>
    <property type="project" value="InterPro"/>
</dbReference>
<dbReference type="SUPFAM" id="SSF55186">
    <property type="entry name" value="ThrRS/AlaRS common domain"/>
    <property type="match status" value="1"/>
</dbReference>
<dbReference type="SUPFAM" id="SSF50447">
    <property type="entry name" value="Translation proteins"/>
    <property type="match status" value="1"/>
</dbReference>
<evidence type="ECO:0000256" key="8">
    <source>
        <dbReference type="ARBA" id="ARBA00053555"/>
    </source>
</evidence>
<accession>A0A8C4XZ59</accession>
<dbReference type="GO" id="GO:0003676">
    <property type="term" value="F:nucleic acid binding"/>
    <property type="evidence" value="ECO:0007669"/>
    <property type="project" value="InterPro"/>
</dbReference>
<gene>
    <name evidence="12" type="primary">AARSD1</name>
</gene>
<keyword evidence="13" id="KW-1185">Reference proteome</keyword>
<reference evidence="12" key="3">
    <citation type="submission" date="2025-09" db="UniProtKB">
        <authorList>
            <consortium name="Ensembl"/>
        </authorList>
    </citation>
    <scope>IDENTIFICATION</scope>
</reference>
<protein>
    <submittedName>
        <fullName evidence="12">Alanyl-tRNA synthetase domain containing 1</fullName>
    </submittedName>
</protein>
<dbReference type="FunFam" id="2.40.30.130:FF:000003">
    <property type="entry name" value="alanyl-tRNA editing protein Aarsd1"/>
    <property type="match status" value="1"/>
</dbReference>
<organism evidence="12 13">
    <name type="scientific">Gopherus evgoodei</name>
    <name type="common">Goodes thornscrub tortoise</name>
    <dbReference type="NCBI Taxonomy" id="1825980"/>
    <lineage>
        <taxon>Eukaryota</taxon>
        <taxon>Metazoa</taxon>
        <taxon>Chordata</taxon>
        <taxon>Craniata</taxon>
        <taxon>Vertebrata</taxon>
        <taxon>Euteleostomi</taxon>
        <taxon>Archelosauria</taxon>
        <taxon>Testudinata</taxon>
        <taxon>Testudines</taxon>
        <taxon>Cryptodira</taxon>
        <taxon>Durocryptodira</taxon>
        <taxon>Testudinoidea</taxon>
        <taxon>Testudinidae</taxon>
        <taxon>Gopherus</taxon>
    </lineage>
</organism>
<evidence type="ECO:0000256" key="2">
    <source>
        <dbReference type="ARBA" id="ARBA00004496"/>
    </source>
</evidence>
<dbReference type="GeneTree" id="ENSGT00940000156241"/>
<dbReference type="GO" id="GO:0005524">
    <property type="term" value="F:ATP binding"/>
    <property type="evidence" value="ECO:0007669"/>
    <property type="project" value="InterPro"/>
</dbReference>
<dbReference type="PANTHER" id="PTHR43462">
    <property type="entry name" value="ALANYL-TRNA EDITING PROTEIN"/>
    <property type="match status" value="1"/>
</dbReference>
<keyword evidence="9" id="KW-0175">Coiled coil</keyword>
<dbReference type="InterPro" id="IPR051335">
    <property type="entry name" value="Alanyl-tRNA_Editing_Enzymes"/>
</dbReference>
<keyword evidence="7" id="KW-0648">Protein biosynthesis</keyword>
<evidence type="ECO:0000256" key="5">
    <source>
        <dbReference type="ARBA" id="ARBA00022723"/>
    </source>
</evidence>
<evidence type="ECO:0000256" key="6">
    <source>
        <dbReference type="ARBA" id="ARBA00022833"/>
    </source>
</evidence>
<evidence type="ECO:0000256" key="7">
    <source>
        <dbReference type="ARBA" id="ARBA00022917"/>
    </source>
</evidence>
<dbReference type="InterPro" id="IPR018163">
    <property type="entry name" value="Thr/Ala-tRNA-synth_IIc_edit"/>
</dbReference>
<dbReference type="AlphaFoldDB" id="A0A8C4XZ59"/>
<evidence type="ECO:0000256" key="9">
    <source>
        <dbReference type="SAM" id="Coils"/>
    </source>
</evidence>
<dbReference type="Proteomes" id="UP000694390">
    <property type="component" value="Chromosome 23"/>
</dbReference>
<dbReference type="Gene3D" id="3.30.980.10">
    <property type="entry name" value="Threonyl-trna Synthetase, Chain A, domain 2"/>
    <property type="match status" value="1"/>
</dbReference>
<name>A0A8C4XZ59_9SAUR</name>
<comment type="function">
    <text evidence="8">Functions in trans to edit the amino acid moiety from incorrectly charged tRNA(Ala).</text>
</comment>
<keyword evidence="6" id="KW-0862">Zinc</keyword>
<comment type="subcellular location">
    <subcellularLocation>
        <location evidence="2">Cytoplasm</location>
    </subcellularLocation>
</comment>
<keyword evidence="4" id="KW-0963">Cytoplasm</keyword>
<dbReference type="OrthoDB" id="288942at2759"/>
<feature type="coiled-coil region" evidence="9">
    <location>
        <begin position="451"/>
        <end position="478"/>
    </location>
</feature>
<keyword evidence="5" id="KW-0479">Metal-binding</keyword>
<reference evidence="12" key="1">
    <citation type="submission" date="2019-06" db="EMBL/GenBank/DDBJ databases">
        <title>G10K-VGP Goodes thornscrub tortoise genome, primary haplotype.</title>
        <authorList>
            <person name="Murphy B."/>
            <person name="Edwards T."/>
            <person name="Rhie A."/>
            <person name="Koren S."/>
            <person name="Phillippy A."/>
            <person name="Fedrigo O."/>
            <person name="Haase B."/>
            <person name="Mountcastle J."/>
            <person name="Lewin H."/>
            <person name="Damas J."/>
            <person name="Howe K."/>
            <person name="Formenti G."/>
            <person name="Myers G."/>
            <person name="Durbin R."/>
            <person name="Jarvis E.D."/>
        </authorList>
    </citation>
    <scope>NUCLEOTIDE SEQUENCE [LARGE SCALE GENOMIC DNA]</scope>
</reference>
<dbReference type="PROSITE" id="PS50860">
    <property type="entry name" value="AA_TRNA_LIGASE_II_ALA"/>
    <property type="match status" value="1"/>
</dbReference>
<dbReference type="PANTHER" id="PTHR43462:SF1">
    <property type="entry name" value="ALANYL-TRNA EDITING PROTEIN AARSD1"/>
    <property type="match status" value="1"/>
</dbReference>
<evidence type="ECO:0000256" key="10">
    <source>
        <dbReference type="SAM" id="MobiDB-lite"/>
    </source>
</evidence>
<evidence type="ECO:0000259" key="11">
    <source>
        <dbReference type="PROSITE" id="PS50860"/>
    </source>
</evidence>
<evidence type="ECO:0000256" key="4">
    <source>
        <dbReference type="ARBA" id="ARBA00022490"/>
    </source>
</evidence>
<dbReference type="InterPro" id="IPR018165">
    <property type="entry name" value="Ala-tRNA-synth_IIc_core"/>
</dbReference>
<dbReference type="Pfam" id="PF07973">
    <property type="entry name" value="tRNA_SAD"/>
    <property type="match status" value="1"/>
</dbReference>
<dbReference type="Ensembl" id="ENSGEVT00005007549.1">
    <property type="protein sequence ID" value="ENSGEVP00005007201.1"/>
    <property type="gene ID" value="ENSGEVG00005005159.1"/>
</dbReference>
<dbReference type="GO" id="GO:0004813">
    <property type="term" value="F:alanine-tRNA ligase activity"/>
    <property type="evidence" value="ECO:0007669"/>
    <property type="project" value="InterPro"/>
</dbReference>
<evidence type="ECO:0000256" key="1">
    <source>
        <dbReference type="ARBA" id="ARBA00001947"/>
    </source>
</evidence>
<dbReference type="Gene3D" id="2.40.30.130">
    <property type="match status" value="1"/>
</dbReference>
<dbReference type="InterPro" id="IPR012947">
    <property type="entry name" value="tRNA_SAD"/>
</dbReference>
<sequence length="595" mass="64898">MLSPPCPRCDPSVRQVHPTQLWGVLAHPPTRPIGRAVGPGAHVGHGVKRGRVTPVGPAGVSPRGKPMDLGGRGCRQAHGVIPSRRPRSPVVCPLPLAVPARSLRSPSVCPLPLAVPARVRRSRVPSHSPSPPAACVRRPCVPSHSPSLPAFAGRVSPPTRRPRPQLVFAGRVCLPTRLPPGPAAVMVFQCQRDSWARQFTTRVASCRPAELPAEGGAKETLRGFHVVLEDTILFPEGGGQPDDRGLIDDIPVLRVTRQGPAAVHFVQTPLEPGSEVLLTVDWDRRFDHMQQHSGQHLITALADLMFGFKTTSWELGHQRTVIELDTPSVTAEQVEALEKNVNEKIRARIPVVVREHSEDDPEIETVRSRGLPDNHTGPVRIISIEGIDDNMCCGTHVSNLSDLQVIKLLGTEKGKKNKTNLVFLAGNRVLKSVERSHSIEKALTSLLKNGAEEHVEAVKRLQNSVKLLQKNNLNLLRDLAVLTAQNFKSNPGRGRVFVLHRKDGDSEFMNIIANEIGTEDTLLFLTVGDEKAAGLFLLAGPSELVEKLGPRVAELLEGKGAGKRDRFQGKATRMSRRAEVQALLQDFIGHQTLEE</sequence>
<dbReference type="InterPro" id="IPR009000">
    <property type="entry name" value="Transl_B-barrel_sf"/>
</dbReference>
<dbReference type="SMART" id="SM00863">
    <property type="entry name" value="tRNA_SAD"/>
    <property type="match status" value="1"/>
</dbReference>
<reference evidence="12" key="2">
    <citation type="submission" date="2025-08" db="UniProtKB">
        <authorList>
            <consortium name="Ensembl"/>
        </authorList>
    </citation>
    <scope>IDENTIFICATION</scope>
</reference>
<dbReference type="FunFam" id="3.30.980.10:FF:000007">
    <property type="entry name" value="alanyl-tRNA editing protein Aarsd1"/>
    <property type="match status" value="1"/>
</dbReference>
<comment type="cofactor">
    <cofactor evidence="1">
        <name>Zn(2+)</name>
        <dbReference type="ChEBI" id="CHEBI:29105"/>
    </cofactor>
</comment>
<proteinExistence type="inferred from homology"/>
<dbReference type="GO" id="GO:0046872">
    <property type="term" value="F:metal ion binding"/>
    <property type="evidence" value="ECO:0007669"/>
    <property type="project" value="UniProtKB-KW"/>
</dbReference>
<feature type="domain" description="Alanyl-transfer RNA synthetases family profile" evidence="11">
    <location>
        <begin position="226"/>
        <end position="435"/>
    </location>
</feature>
<evidence type="ECO:0000256" key="3">
    <source>
        <dbReference type="ARBA" id="ARBA00008429"/>
    </source>
</evidence>
<dbReference type="GO" id="GO:0002196">
    <property type="term" value="F:Ser-tRNA(Ala) deacylase activity"/>
    <property type="evidence" value="ECO:0007669"/>
    <property type="project" value="Ensembl"/>
</dbReference>
<dbReference type="GO" id="GO:0005737">
    <property type="term" value="C:cytoplasm"/>
    <property type="evidence" value="ECO:0007669"/>
    <property type="project" value="UniProtKB-SubCell"/>
</dbReference>